<feature type="domain" description="Metalloprotease TldD/E C-terminal" evidence="1">
    <location>
        <begin position="229"/>
        <end position="461"/>
    </location>
</feature>
<protein>
    <submittedName>
        <fullName evidence="2">TldD/PmbA family protein</fullName>
    </submittedName>
</protein>
<dbReference type="Proteomes" id="UP000886842">
    <property type="component" value="Unassembled WGS sequence"/>
</dbReference>
<proteinExistence type="predicted"/>
<dbReference type="EMBL" id="DVLP01000071">
    <property type="protein sequence ID" value="HIT74434.1"/>
    <property type="molecule type" value="Genomic_DNA"/>
</dbReference>
<dbReference type="SUPFAM" id="SSF111283">
    <property type="entry name" value="Putative modulator of DNA gyrase, PmbA/TldD"/>
    <property type="match status" value="1"/>
</dbReference>
<dbReference type="PANTHER" id="PTHR43666:SF1">
    <property type="entry name" value="CONSERVED PROTEIN"/>
    <property type="match status" value="1"/>
</dbReference>
<comment type="caution">
    <text evidence="2">The sequence shown here is derived from an EMBL/GenBank/DDBJ whole genome shotgun (WGS) entry which is preliminary data.</text>
</comment>
<dbReference type="AlphaFoldDB" id="A0A9D1KKP4"/>
<dbReference type="InterPro" id="IPR045569">
    <property type="entry name" value="Metalloprtase-TldD/E_C"/>
</dbReference>
<dbReference type="InterPro" id="IPR036059">
    <property type="entry name" value="TldD/PmbA_sf"/>
</dbReference>
<evidence type="ECO:0000313" key="3">
    <source>
        <dbReference type="Proteomes" id="UP000886842"/>
    </source>
</evidence>
<organism evidence="2 3">
    <name type="scientific">Candidatus Avipropionibacterium avicola</name>
    <dbReference type="NCBI Taxonomy" id="2840701"/>
    <lineage>
        <taxon>Bacteria</taxon>
        <taxon>Bacillati</taxon>
        <taxon>Actinomycetota</taxon>
        <taxon>Actinomycetes</taxon>
        <taxon>Propionibacteriales</taxon>
        <taxon>Propionibacteriaceae</taxon>
        <taxon>Propionibacteriaceae incertae sedis</taxon>
        <taxon>Candidatus Avipropionibacterium</taxon>
    </lineage>
</organism>
<reference evidence="2" key="1">
    <citation type="submission" date="2020-10" db="EMBL/GenBank/DDBJ databases">
        <authorList>
            <person name="Gilroy R."/>
        </authorList>
    </citation>
    <scope>NUCLEOTIDE SEQUENCE</scope>
    <source>
        <strain evidence="2">ChiGjej1B1-24693</strain>
    </source>
</reference>
<accession>A0A9D1KKP4</accession>
<evidence type="ECO:0000259" key="1">
    <source>
        <dbReference type="Pfam" id="PF19289"/>
    </source>
</evidence>
<dbReference type="PANTHER" id="PTHR43666">
    <property type="entry name" value="TLDD PROTEIN"/>
    <property type="match status" value="1"/>
</dbReference>
<reference evidence="2" key="2">
    <citation type="journal article" date="2021" name="PeerJ">
        <title>Extensive microbial diversity within the chicken gut microbiome revealed by metagenomics and culture.</title>
        <authorList>
            <person name="Gilroy R."/>
            <person name="Ravi A."/>
            <person name="Getino M."/>
            <person name="Pursley I."/>
            <person name="Horton D.L."/>
            <person name="Alikhan N.F."/>
            <person name="Baker D."/>
            <person name="Gharbi K."/>
            <person name="Hall N."/>
            <person name="Watson M."/>
            <person name="Adriaenssens E.M."/>
            <person name="Foster-Nyarko E."/>
            <person name="Jarju S."/>
            <person name="Secka A."/>
            <person name="Antonio M."/>
            <person name="Oren A."/>
            <person name="Chaudhuri R.R."/>
            <person name="La Ragione R."/>
            <person name="Hildebrand F."/>
            <person name="Pallen M.J."/>
        </authorList>
    </citation>
    <scope>NUCLEOTIDE SEQUENCE</scope>
    <source>
        <strain evidence="2">ChiGjej1B1-24693</strain>
    </source>
</reference>
<sequence length="467" mass="50633">MSTLDSTTIASSDLVEELMAASRSDECVVIVTETGQANLRWAHNALTTNGQMHDRSLSVVAIRRSDDGAHCGTVSGRITSGGDALALLRSAERAAEAAPAAEDTMDLVDACQDADFSSAAEGTSIEVLSRVAADLGEVFSQAESADLSTFGFVEHICTTTWLGTSNGIRRRHVQPTGRLELNAKDRAMKRSVWLGRATRDFSDVDVSALWPELVTRYGWTERQIELPAGRYETLLPPSAVADLMIPAHWGAGWRDASEGRNAYSLPGGRTRIGERLGTLPYRLFSDPDHPGLEASPFVVSASSSEGISSVFDNGADLDPTDWIRDGVVNELLASRSVGQVSGRGAHPEIDNLILDTGATTTLDEMVAATDRGLLLTCLWYIREVDPETLLLTGLTRDGVHLVEGGEVVGSVNNFRFNESPLDLLRRATEASRTEIVLPREWNDWFTRTAMPTLRIPDFNMSTVSRAS</sequence>
<dbReference type="GO" id="GO:0008237">
    <property type="term" value="F:metallopeptidase activity"/>
    <property type="evidence" value="ECO:0007669"/>
    <property type="project" value="InterPro"/>
</dbReference>
<dbReference type="Pfam" id="PF19289">
    <property type="entry name" value="PmbA_TldD_3rd"/>
    <property type="match status" value="1"/>
</dbReference>
<gene>
    <name evidence="2" type="ORF">IAA98_02490</name>
</gene>
<dbReference type="GO" id="GO:0006508">
    <property type="term" value="P:proteolysis"/>
    <property type="evidence" value="ECO:0007669"/>
    <property type="project" value="InterPro"/>
</dbReference>
<name>A0A9D1KKP4_9ACTN</name>
<evidence type="ECO:0000313" key="2">
    <source>
        <dbReference type="EMBL" id="HIT74434.1"/>
    </source>
</evidence>